<keyword evidence="2" id="KW-0812">Transmembrane</keyword>
<feature type="compositionally biased region" description="Basic and acidic residues" evidence="1">
    <location>
        <begin position="204"/>
        <end position="217"/>
    </location>
</feature>
<dbReference type="AlphaFoldDB" id="A0A2U1FF37"/>
<name>A0A2U1FF37_9PSEU</name>
<reference evidence="3 4" key="1">
    <citation type="submission" date="2018-04" db="EMBL/GenBank/DDBJ databases">
        <title>Genomic Encyclopedia of Type Strains, Phase IV (KMG-IV): sequencing the most valuable type-strain genomes for metagenomic binning, comparative biology and taxonomic classification.</title>
        <authorList>
            <person name="Goeker M."/>
        </authorList>
    </citation>
    <scope>NUCLEOTIDE SEQUENCE [LARGE SCALE GENOMIC DNA]</scope>
    <source>
        <strain evidence="3 4">DSM 45771</strain>
    </source>
</reference>
<comment type="caution">
    <text evidence="3">The sequence shown here is derived from an EMBL/GenBank/DDBJ whole genome shotgun (WGS) entry which is preliminary data.</text>
</comment>
<evidence type="ECO:0000313" key="4">
    <source>
        <dbReference type="Proteomes" id="UP000245639"/>
    </source>
</evidence>
<feature type="compositionally biased region" description="Basic and acidic residues" evidence="1">
    <location>
        <begin position="131"/>
        <end position="142"/>
    </location>
</feature>
<sequence length="217" mass="23886">MSSQVAAQWVSAIGSAGSLLGFAAYVWIMLLNRKDQVEVRQEQQAQGVTAWLDDGSRHDRDDDYVLCIHNGGDSPVFQVRCLFSLPSSDEQHSVSMALLPPQSDEIRSLPFGSDDVDRDELYSAPAVPEMRFTDSHGTHWGRDSNGQLHRLDRRGVRRKPSSHGGEDGARDDSEWEEAHRERADAPKQGSSQGDSPQDDGSSADGHRESRTGARADS</sequence>
<feature type="compositionally biased region" description="Low complexity" evidence="1">
    <location>
        <begin position="188"/>
        <end position="203"/>
    </location>
</feature>
<dbReference type="EMBL" id="QEKW01000004">
    <property type="protein sequence ID" value="PVZ10831.1"/>
    <property type="molecule type" value="Genomic_DNA"/>
</dbReference>
<evidence type="ECO:0000256" key="1">
    <source>
        <dbReference type="SAM" id="MobiDB-lite"/>
    </source>
</evidence>
<keyword evidence="4" id="KW-1185">Reference proteome</keyword>
<proteinExistence type="predicted"/>
<protein>
    <submittedName>
        <fullName evidence="3">Uncharacterized protein</fullName>
    </submittedName>
</protein>
<keyword evidence="2" id="KW-0472">Membrane</keyword>
<dbReference type="Proteomes" id="UP000245639">
    <property type="component" value="Unassembled WGS sequence"/>
</dbReference>
<accession>A0A2U1FF37</accession>
<organism evidence="3 4">
    <name type="scientific">Actinomycetospora cinnamomea</name>
    <dbReference type="NCBI Taxonomy" id="663609"/>
    <lineage>
        <taxon>Bacteria</taxon>
        <taxon>Bacillati</taxon>
        <taxon>Actinomycetota</taxon>
        <taxon>Actinomycetes</taxon>
        <taxon>Pseudonocardiales</taxon>
        <taxon>Pseudonocardiaceae</taxon>
        <taxon>Actinomycetospora</taxon>
    </lineage>
</organism>
<dbReference type="RefSeq" id="WP_207787147.1">
    <property type="nucleotide sequence ID" value="NZ_QEKW01000004.1"/>
</dbReference>
<feature type="region of interest" description="Disordered" evidence="1">
    <location>
        <begin position="129"/>
        <end position="217"/>
    </location>
</feature>
<keyword evidence="2" id="KW-1133">Transmembrane helix</keyword>
<feature type="compositionally biased region" description="Basic and acidic residues" evidence="1">
    <location>
        <begin position="164"/>
        <end position="185"/>
    </location>
</feature>
<evidence type="ECO:0000256" key="2">
    <source>
        <dbReference type="SAM" id="Phobius"/>
    </source>
</evidence>
<evidence type="ECO:0000313" key="3">
    <source>
        <dbReference type="EMBL" id="PVZ10831.1"/>
    </source>
</evidence>
<feature type="transmembrane region" description="Helical" evidence="2">
    <location>
        <begin position="6"/>
        <end position="31"/>
    </location>
</feature>
<gene>
    <name evidence="3" type="ORF">C8D89_10442</name>
</gene>